<keyword evidence="9 14" id="KW-0472">Membrane</keyword>
<dbReference type="PANTHER" id="PTHR30622">
    <property type="entry name" value="UNDECAPRENYL-DIPHOSPHATASE"/>
    <property type="match status" value="1"/>
</dbReference>
<keyword evidence="5 14" id="KW-1003">Cell membrane</keyword>
<evidence type="ECO:0000256" key="6">
    <source>
        <dbReference type="ARBA" id="ARBA00022692"/>
    </source>
</evidence>
<dbReference type="GO" id="GO:0009252">
    <property type="term" value="P:peptidoglycan biosynthetic process"/>
    <property type="evidence" value="ECO:0007669"/>
    <property type="project" value="UniProtKB-KW"/>
</dbReference>
<feature type="transmembrane region" description="Helical" evidence="14">
    <location>
        <begin position="250"/>
        <end position="267"/>
    </location>
</feature>
<dbReference type="AlphaFoldDB" id="A0A1G4RKW8"/>
<dbReference type="NCBIfam" id="NF001390">
    <property type="entry name" value="PRK00281.1-4"/>
    <property type="match status" value="1"/>
</dbReference>
<feature type="transmembrane region" description="Helical" evidence="14">
    <location>
        <begin position="107"/>
        <end position="128"/>
    </location>
</feature>
<evidence type="ECO:0000256" key="1">
    <source>
        <dbReference type="ARBA" id="ARBA00004651"/>
    </source>
</evidence>
<evidence type="ECO:0000256" key="11">
    <source>
        <dbReference type="ARBA" id="ARBA00032707"/>
    </source>
</evidence>
<evidence type="ECO:0000256" key="8">
    <source>
        <dbReference type="ARBA" id="ARBA00022989"/>
    </source>
</evidence>
<evidence type="ECO:0000256" key="4">
    <source>
        <dbReference type="ARBA" id="ARBA00021581"/>
    </source>
</evidence>
<sequence length="268" mass="28419">MSFGTLLEAFLLGLLEGFTEFLPVSSTGHILLAGHFLGFESEGKVFEVVIQLGAILALVVVYFQRFLKVLLTLPSSPRSRNFVLGILVAFLPAAVIGAFAHGFIKEVLFETPALICIMLILGGIVLLWVDTLKMKPAYEDAMAFPPKLALKIGFIQCLAMIPGVSRSGSTIVGGLLLGASKPAAAEFSFFLALPTMTGAFAYDLYKNHDALNADDTALIVVGFIAAFIAALAVVRSLIAFVSRHGFAPFGWWRIGVGGAGLVALALVG</sequence>
<dbReference type="GO" id="GO:0046677">
    <property type="term" value="P:response to antibiotic"/>
    <property type="evidence" value="ECO:0007669"/>
    <property type="project" value="UniProtKB-UniRule"/>
</dbReference>
<keyword evidence="14" id="KW-0133">Cell shape</keyword>
<dbReference type="PANTHER" id="PTHR30622:SF3">
    <property type="entry name" value="UNDECAPRENYL-DIPHOSPHATASE"/>
    <property type="match status" value="1"/>
</dbReference>
<evidence type="ECO:0000256" key="10">
    <source>
        <dbReference type="ARBA" id="ARBA00023251"/>
    </source>
</evidence>
<name>A0A1G4RKW8_9HYPH</name>
<dbReference type="STRING" id="177413.SAMN05660859_1724"/>
<keyword evidence="8 14" id="KW-1133">Transmembrane helix</keyword>
<evidence type="ECO:0000256" key="3">
    <source>
        <dbReference type="ARBA" id="ARBA00012374"/>
    </source>
</evidence>
<keyword evidence="16" id="KW-1185">Reference proteome</keyword>
<feature type="transmembrane region" description="Helical" evidence="14">
    <location>
        <begin position="185"/>
        <end position="205"/>
    </location>
</feature>
<evidence type="ECO:0000313" key="16">
    <source>
        <dbReference type="Proteomes" id="UP000198889"/>
    </source>
</evidence>
<dbReference type="InterPro" id="IPR003824">
    <property type="entry name" value="UppP"/>
</dbReference>
<dbReference type="EMBL" id="FMTP01000002">
    <property type="protein sequence ID" value="SCW57448.1"/>
    <property type="molecule type" value="Genomic_DNA"/>
</dbReference>
<comment type="catalytic activity">
    <reaction evidence="13 14">
        <text>di-trans,octa-cis-undecaprenyl diphosphate + H2O = di-trans,octa-cis-undecaprenyl phosphate + phosphate + H(+)</text>
        <dbReference type="Rhea" id="RHEA:28094"/>
        <dbReference type="ChEBI" id="CHEBI:15377"/>
        <dbReference type="ChEBI" id="CHEBI:15378"/>
        <dbReference type="ChEBI" id="CHEBI:43474"/>
        <dbReference type="ChEBI" id="CHEBI:58405"/>
        <dbReference type="ChEBI" id="CHEBI:60392"/>
        <dbReference type="EC" id="3.6.1.27"/>
    </reaction>
</comment>
<dbReference type="GO" id="GO:0050380">
    <property type="term" value="F:undecaprenyl-diphosphatase activity"/>
    <property type="evidence" value="ECO:0007669"/>
    <property type="project" value="UniProtKB-UniRule"/>
</dbReference>
<evidence type="ECO:0000256" key="9">
    <source>
        <dbReference type="ARBA" id="ARBA00023136"/>
    </source>
</evidence>
<accession>A0A1G4RKW8</accession>
<evidence type="ECO:0000256" key="14">
    <source>
        <dbReference type="HAMAP-Rule" id="MF_01006"/>
    </source>
</evidence>
<evidence type="ECO:0000256" key="12">
    <source>
        <dbReference type="ARBA" id="ARBA00032932"/>
    </source>
</evidence>
<comment type="subcellular location">
    <subcellularLocation>
        <location evidence="1 14">Cell membrane</location>
        <topology evidence="1 14">Multi-pass membrane protein</topology>
    </subcellularLocation>
</comment>
<feature type="transmembrane region" description="Helical" evidence="14">
    <location>
        <begin position="49"/>
        <end position="70"/>
    </location>
</feature>
<dbReference type="GO" id="GO:0071555">
    <property type="term" value="P:cell wall organization"/>
    <property type="evidence" value="ECO:0007669"/>
    <property type="project" value="UniProtKB-KW"/>
</dbReference>
<keyword evidence="7 14" id="KW-0378">Hydrolase</keyword>
<dbReference type="NCBIfam" id="NF001389">
    <property type="entry name" value="PRK00281.1-2"/>
    <property type="match status" value="1"/>
</dbReference>
<dbReference type="EC" id="3.6.1.27" evidence="3 14"/>
<keyword evidence="14" id="KW-0573">Peptidoglycan synthesis</keyword>
<dbReference type="NCBIfam" id="TIGR00753">
    <property type="entry name" value="undec_PP_bacA"/>
    <property type="match status" value="1"/>
</dbReference>
<gene>
    <name evidence="14" type="primary">uppP</name>
    <name evidence="15" type="ORF">SAMN05660859_1724</name>
</gene>
<comment type="function">
    <text evidence="14">Catalyzes the dephosphorylation of undecaprenyl diphosphate (UPP). Confers resistance to bacitracin.</text>
</comment>
<dbReference type="Proteomes" id="UP000198889">
    <property type="component" value="Unassembled WGS sequence"/>
</dbReference>
<dbReference type="GO" id="GO:0008360">
    <property type="term" value="P:regulation of cell shape"/>
    <property type="evidence" value="ECO:0007669"/>
    <property type="project" value="UniProtKB-KW"/>
</dbReference>
<evidence type="ECO:0000313" key="15">
    <source>
        <dbReference type="EMBL" id="SCW57448.1"/>
    </source>
</evidence>
<dbReference type="GO" id="GO:0005886">
    <property type="term" value="C:plasma membrane"/>
    <property type="evidence" value="ECO:0007669"/>
    <property type="project" value="UniProtKB-SubCell"/>
</dbReference>
<evidence type="ECO:0000256" key="2">
    <source>
        <dbReference type="ARBA" id="ARBA00010621"/>
    </source>
</evidence>
<dbReference type="Pfam" id="PF02673">
    <property type="entry name" value="BacA"/>
    <property type="match status" value="1"/>
</dbReference>
<keyword evidence="6 14" id="KW-0812">Transmembrane</keyword>
<protein>
    <recommendedName>
        <fullName evidence="4 14">Undecaprenyl-diphosphatase</fullName>
        <ecNumber evidence="3 14">3.6.1.27</ecNumber>
    </recommendedName>
    <alternativeName>
        <fullName evidence="12 14">Bacitracin resistance protein</fullName>
    </alternativeName>
    <alternativeName>
        <fullName evidence="11 14">Undecaprenyl pyrophosphate phosphatase</fullName>
    </alternativeName>
</protein>
<feature type="transmembrane region" description="Helical" evidence="14">
    <location>
        <begin position="217"/>
        <end position="238"/>
    </location>
</feature>
<keyword evidence="14" id="KW-0961">Cell wall biogenesis/degradation</keyword>
<reference evidence="16" key="1">
    <citation type="submission" date="2016-10" db="EMBL/GenBank/DDBJ databases">
        <authorList>
            <person name="Varghese N."/>
            <person name="Submissions S."/>
        </authorList>
    </citation>
    <scope>NUCLEOTIDE SEQUENCE [LARGE SCALE GENOMIC DNA]</scope>
    <source>
        <strain evidence="16">CGMCC 1.1761</strain>
    </source>
</reference>
<organism evidence="15 16">
    <name type="scientific">Ancylobacter rudongensis</name>
    <dbReference type="NCBI Taxonomy" id="177413"/>
    <lineage>
        <taxon>Bacteria</taxon>
        <taxon>Pseudomonadati</taxon>
        <taxon>Pseudomonadota</taxon>
        <taxon>Alphaproteobacteria</taxon>
        <taxon>Hyphomicrobiales</taxon>
        <taxon>Xanthobacteraceae</taxon>
        <taxon>Ancylobacter</taxon>
    </lineage>
</organism>
<evidence type="ECO:0000256" key="5">
    <source>
        <dbReference type="ARBA" id="ARBA00022475"/>
    </source>
</evidence>
<dbReference type="RefSeq" id="WP_091437959.1">
    <property type="nucleotide sequence ID" value="NZ_FMTP01000002.1"/>
</dbReference>
<comment type="miscellaneous">
    <text evidence="14">Bacitracin is thought to be involved in the inhibition of peptidoglycan synthesis by sequestering undecaprenyl diphosphate, thereby reducing the pool of lipid carrier available.</text>
</comment>
<evidence type="ECO:0000256" key="7">
    <source>
        <dbReference type="ARBA" id="ARBA00022801"/>
    </source>
</evidence>
<feature type="transmembrane region" description="Helical" evidence="14">
    <location>
        <begin position="82"/>
        <end position="101"/>
    </location>
</feature>
<comment type="similarity">
    <text evidence="2 14">Belongs to the UppP family.</text>
</comment>
<keyword evidence="10 14" id="KW-0046">Antibiotic resistance</keyword>
<proteinExistence type="inferred from homology"/>
<evidence type="ECO:0000256" key="13">
    <source>
        <dbReference type="ARBA" id="ARBA00047594"/>
    </source>
</evidence>
<dbReference type="HAMAP" id="MF_01006">
    <property type="entry name" value="Undec_diphosphatase"/>
    <property type="match status" value="1"/>
</dbReference>